<protein>
    <submittedName>
        <fullName evidence="4">Prefoldin subunit</fullName>
    </submittedName>
</protein>
<organism evidence="4 5">
    <name type="scientific">Colletotrichum salicis</name>
    <dbReference type="NCBI Taxonomy" id="1209931"/>
    <lineage>
        <taxon>Eukaryota</taxon>
        <taxon>Fungi</taxon>
        <taxon>Dikarya</taxon>
        <taxon>Ascomycota</taxon>
        <taxon>Pezizomycotina</taxon>
        <taxon>Sordariomycetes</taxon>
        <taxon>Hypocreomycetidae</taxon>
        <taxon>Glomerellales</taxon>
        <taxon>Glomerellaceae</taxon>
        <taxon>Colletotrichum</taxon>
        <taxon>Colletotrichum acutatum species complex</taxon>
    </lineage>
</organism>
<keyword evidence="2" id="KW-0143">Chaperone</keyword>
<dbReference type="GO" id="GO:0005737">
    <property type="term" value="C:cytoplasm"/>
    <property type="evidence" value="ECO:0007669"/>
    <property type="project" value="TreeGrafter"/>
</dbReference>
<evidence type="ECO:0000313" key="5">
    <source>
        <dbReference type="Proteomes" id="UP000070121"/>
    </source>
</evidence>
<dbReference type="InterPro" id="IPR002777">
    <property type="entry name" value="PFD_beta-like"/>
</dbReference>
<feature type="coiled-coil region" evidence="3">
    <location>
        <begin position="5"/>
        <end position="32"/>
    </location>
</feature>
<dbReference type="Pfam" id="PF01920">
    <property type="entry name" value="Prefoldin_2"/>
    <property type="match status" value="1"/>
</dbReference>
<dbReference type="GO" id="GO:0044183">
    <property type="term" value="F:protein folding chaperone"/>
    <property type="evidence" value="ECO:0007669"/>
    <property type="project" value="TreeGrafter"/>
</dbReference>
<dbReference type="GO" id="GO:0051082">
    <property type="term" value="F:unfolded protein binding"/>
    <property type="evidence" value="ECO:0007669"/>
    <property type="project" value="InterPro"/>
</dbReference>
<dbReference type="SUPFAM" id="SSF46579">
    <property type="entry name" value="Prefoldin"/>
    <property type="match status" value="2"/>
</dbReference>
<reference evidence="4 5" key="1">
    <citation type="submission" date="2014-02" db="EMBL/GenBank/DDBJ databases">
        <title>The genome sequence of Colletotrichum salicis CBS 607.94.</title>
        <authorList>
            <person name="Baroncelli R."/>
            <person name="Thon M.R."/>
        </authorList>
    </citation>
    <scope>NUCLEOTIDE SEQUENCE [LARGE SCALE GENOMIC DNA]</scope>
    <source>
        <strain evidence="4 5">CBS 607.94</strain>
    </source>
</reference>
<sequence>MSIPNQALEKLIREIESQAIVAQQQIGQARTQMTAKQREMRMVRLTLDEVSTLPSNLNVYEGVGKMYVNPLLTMSSLCVLQPAVIGLESMDDIADAEPLGRERFVALPTPQLTQKLEGQIKDREGEVEKLSQKLHYLETTYKNSRQHIDQMLKAQS</sequence>
<gene>
    <name evidence="4" type="ORF">CSAL01_01216</name>
</gene>
<keyword evidence="3" id="KW-0175">Coiled coil</keyword>
<accession>A0A135UQH4</accession>
<comment type="caution">
    <text evidence="4">The sequence shown here is derived from an EMBL/GenBank/DDBJ whole genome shotgun (WGS) entry which is preliminary data.</text>
</comment>
<dbReference type="Proteomes" id="UP000070121">
    <property type="component" value="Unassembled WGS sequence"/>
</dbReference>
<dbReference type="STRING" id="1209931.A0A135UQH4"/>
<keyword evidence="5" id="KW-1185">Reference proteome</keyword>
<evidence type="ECO:0000313" key="4">
    <source>
        <dbReference type="EMBL" id="KXH62650.1"/>
    </source>
</evidence>
<evidence type="ECO:0000256" key="3">
    <source>
        <dbReference type="SAM" id="Coils"/>
    </source>
</evidence>
<dbReference type="PANTHER" id="PTHR20903">
    <property type="entry name" value="PREFOLDIN SUBUNIT 1-RELATED"/>
    <property type="match status" value="1"/>
</dbReference>
<dbReference type="OrthoDB" id="2015447at2759"/>
<dbReference type="PANTHER" id="PTHR20903:SF0">
    <property type="entry name" value="PREFOLDIN SUBUNIT 1"/>
    <property type="match status" value="1"/>
</dbReference>
<comment type="similarity">
    <text evidence="1">Belongs to the prefoldin subunit beta family.</text>
</comment>
<proteinExistence type="inferred from homology"/>
<evidence type="ECO:0000256" key="2">
    <source>
        <dbReference type="ARBA" id="ARBA00023186"/>
    </source>
</evidence>
<dbReference type="AlphaFoldDB" id="A0A135UQH4"/>
<dbReference type="GO" id="GO:0016272">
    <property type="term" value="C:prefoldin complex"/>
    <property type="evidence" value="ECO:0007669"/>
    <property type="project" value="InterPro"/>
</dbReference>
<name>A0A135UQH4_9PEZI</name>
<dbReference type="EMBL" id="JFFI01001160">
    <property type="protein sequence ID" value="KXH62650.1"/>
    <property type="molecule type" value="Genomic_DNA"/>
</dbReference>
<dbReference type="Gene3D" id="1.10.287.370">
    <property type="match status" value="1"/>
</dbReference>
<dbReference type="InterPro" id="IPR009053">
    <property type="entry name" value="Prefoldin"/>
</dbReference>
<evidence type="ECO:0000256" key="1">
    <source>
        <dbReference type="ARBA" id="ARBA00008045"/>
    </source>
</evidence>